<dbReference type="AlphaFoldDB" id="A0AB36JS67"/>
<gene>
    <name evidence="3" type="ORF">BVE84_05160</name>
    <name evidence="2" type="ORF">BVE86_05000</name>
</gene>
<comment type="caution">
    <text evidence="2">The sequence shown here is derived from an EMBL/GenBank/DDBJ whole genome shotgun (WGS) entry which is preliminary data.</text>
</comment>
<evidence type="ECO:0000256" key="1">
    <source>
        <dbReference type="SAM" id="Phobius"/>
    </source>
</evidence>
<organism evidence="2 4">
    <name type="scientific">Streptococcus azizii</name>
    <dbReference type="NCBI Taxonomy" id="1579424"/>
    <lineage>
        <taxon>Bacteria</taxon>
        <taxon>Bacillati</taxon>
        <taxon>Bacillota</taxon>
        <taxon>Bacilli</taxon>
        <taxon>Lactobacillales</taxon>
        <taxon>Streptococcaceae</taxon>
        <taxon>Streptococcus</taxon>
    </lineage>
</organism>
<keyword evidence="1" id="KW-0472">Membrane</keyword>
<sequence>MKSWQKWLLGFIVSAGVIIGIGVLNQMNKQEQLQQEMMKVVESEEARKIFEDELKDLDSRALTDKGTIRSYEIDYESIMHNPMGGIIVKLIVNDNTDYTVTIFLGKKRGDGKLYNEGGSYSNQLNDLLKGENNE</sequence>
<evidence type="ECO:0000313" key="5">
    <source>
        <dbReference type="Proteomes" id="UP000188946"/>
    </source>
</evidence>
<evidence type="ECO:0000313" key="2">
    <source>
        <dbReference type="EMBL" id="ONK27479.1"/>
    </source>
</evidence>
<reference evidence="4 5" key="1">
    <citation type="submission" date="2016-12" db="EMBL/GenBank/DDBJ databases">
        <authorList>
            <person name="Gulvik C.A."/>
        </authorList>
    </citation>
    <scope>NUCLEOTIDE SEQUENCE [LARGE SCALE GENOMIC DNA]</scope>
    <source>
        <strain evidence="3 5">12-5202</strain>
        <strain evidence="2 4">12-5291</strain>
    </source>
</reference>
<evidence type="ECO:0000313" key="4">
    <source>
        <dbReference type="Proteomes" id="UP000188600"/>
    </source>
</evidence>
<dbReference type="EMBL" id="MSPT01000009">
    <property type="protein sequence ID" value="ONK27479.1"/>
    <property type="molecule type" value="Genomic_DNA"/>
</dbReference>
<evidence type="ECO:0008006" key="6">
    <source>
        <dbReference type="Google" id="ProtNLM"/>
    </source>
</evidence>
<dbReference type="EMBL" id="MSPR01000008">
    <property type="protein sequence ID" value="ONK29412.1"/>
    <property type="molecule type" value="Genomic_DNA"/>
</dbReference>
<accession>A0AB36JS67</accession>
<keyword evidence="1" id="KW-1133">Transmembrane helix</keyword>
<proteinExistence type="predicted"/>
<protein>
    <recommendedName>
        <fullName evidence="6">DUF1310 domain-containing protein</fullName>
    </recommendedName>
</protein>
<name>A0AB36JS67_9STRE</name>
<dbReference type="Proteomes" id="UP000188600">
    <property type="component" value="Unassembled WGS sequence"/>
</dbReference>
<dbReference type="Proteomes" id="UP000188946">
    <property type="component" value="Unassembled WGS sequence"/>
</dbReference>
<dbReference type="InterPro" id="IPR010738">
    <property type="entry name" value="DUF1310"/>
</dbReference>
<keyword evidence="5" id="KW-1185">Reference proteome</keyword>
<evidence type="ECO:0000313" key="3">
    <source>
        <dbReference type="EMBL" id="ONK29412.1"/>
    </source>
</evidence>
<dbReference type="RefSeq" id="WP_076995998.1">
    <property type="nucleotide sequence ID" value="NZ_MSPR01000008.1"/>
</dbReference>
<keyword evidence="1" id="KW-0812">Transmembrane</keyword>
<feature type="transmembrane region" description="Helical" evidence="1">
    <location>
        <begin position="7"/>
        <end position="27"/>
    </location>
</feature>
<dbReference type="Pfam" id="PF07006">
    <property type="entry name" value="DUF1310"/>
    <property type="match status" value="1"/>
</dbReference>